<dbReference type="InterPro" id="IPR008168">
    <property type="entry name" value="Cyt_C_IC"/>
</dbReference>
<protein>
    <recommendedName>
        <fullName evidence="8">Cytochrome c domain-containing protein</fullName>
    </recommendedName>
</protein>
<comment type="caution">
    <text evidence="9">The sequence shown here is derived from an EMBL/GenBank/DDBJ whole genome shotgun (WGS) entry which is preliminary data.</text>
</comment>
<keyword evidence="2 6" id="KW-0349">Heme</keyword>
<dbReference type="InterPro" id="IPR051459">
    <property type="entry name" value="Cytochrome_c-type_DH"/>
</dbReference>
<dbReference type="Gene3D" id="1.10.760.10">
    <property type="entry name" value="Cytochrome c-like domain"/>
    <property type="match status" value="1"/>
</dbReference>
<dbReference type="PATRIC" id="fig|1476583.3.peg.1961"/>
<evidence type="ECO:0000256" key="1">
    <source>
        <dbReference type="ARBA" id="ARBA00022448"/>
    </source>
</evidence>
<evidence type="ECO:0000256" key="6">
    <source>
        <dbReference type="PROSITE-ProRule" id="PRU00433"/>
    </source>
</evidence>
<reference evidence="9 10" key="1">
    <citation type="submission" date="2014-03" db="EMBL/GenBank/DDBJ databases">
        <title>Draft genome sequence of Deinococcus phoenicis 1P10ME.</title>
        <authorList>
            <person name="Stepanov V.G."/>
            <person name="Vaishampayan P."/>
            <person name="Venkateswaran K."/>
            <person name="Fox G.E."/>
        </authorList>
    </citation>
    <scope>NUCLEOTIDE SEQUENCE [LARGE SCALE GENOMIC DNA]</scope>
    <source>
        <strain evidence="9 10">1P10ME</strain>
    </source>
</reference>
<evidence type="ECO:0000259" key="8">
    <source>
        <dbReference type="PROSITE" id="PS51007"/>
    </source>
</evidence>
<dbReference type="AlphaFoldDB" id="A0A016QPT2"/>
<dbReference type="PANTHER" id="PTHR35008:SF4">
    <property type="entry name" value="BLL4482 PROTEIN"/>
    <property type="match status" value="1"/>
</dbReference>
<keyword evidence="1" id="KW-0813">Transport</keyword>
<evidence type="ECO:0000256" key="5">
    <source>
        <dbReference type="ARBA" id="ARBA00023004"/>
    </source>
</evidence>
<organism evidence="9 10">
    <name type="scientific">Deinococcus phoenicis</name>
    <dbReference type="NCBI Taxonomy" id="1476583"/>
    <lineage>
        <taxon>Bacteria</taxon>
        <taxon>Thermotogati</taxon>
        <taxon>Deinococcota</taxon>
        <taxon>Deinococci</taxon>
        <taxon>Deinococcales</taxon>
        <taxon>Deinococcaceae</taxon>
        <taxon>Deinococcus</taxon>
    </lineage>
</organism>
<accession>A0A016QPT2</accession>
<proteinExistence type="predicted"/>
<feature type="compositionally biased region" description="Low complexity" evidence="7">
    <location>
        <begin position="21"/>
        <end position="71"/>
    </location>
</feature>
<dbReference type="InterPro" id="IPR009056">
    <property type="entry name" value="Cyt_c-like_dom"/>
</dbReference>
<feature type="compositionally biased region" description="Gly residues" evidence="7">
    <location>
        <begin position="72"/>
        <end position="86"/>
    </location>
</feature>
<dbReference type="PROSITE" id="PS51007">
    <property type="entry name" value="CYTC"/>
    <property type="match status" value="1"/>
</dbReference>
<evidence type="ECO:0000256" key="7">
    <source>
        <dbReference type="SAM" id="MobiDB-lite"/>
    </source>
</evidence>
<dbReference type="Pfam" id="PF13442">
    <property type="entry name" value="Cytochrome_CBB3"/>
    <property type="match status" value="1"/>
</dbReference>
<evidence type="ECO:0000256" key="2">
    <source>
        <dbReference type="ARBA" id="ARBA00022617"/>
    </source>
</evidence>
<feature type="domain" description="Cytochrome c" evidence="8">
    <location>
        <begin position="134"/>
        <end position="213"/>
    </location>
</feature>
<evidence type="ECO:0000256" key="3">
    <source>
        <dbReference type="ARBA" id="ARBA00022723"/>
    </source>
</evidence>
<dbReference type="SUPFAM" id="SSF46626">
    <property type="entry name" value="Cytochrome c"/>
    <property type="match status" value="1"/>
</dbReference>
<dbReference type="PANTHER" id="PTHR35008">
    <property type="entry name" value="BLL4482 PROTEIN-RELATED"/>
    <property type="match status" value="1"/>
</dbReference>
<keyword evidence="3 6" id="KW-0479">Metal-binding</keyword>
<dbReference type="PRINTS" id="PR00605">
    <property type="entry name" value="CYTCHROMECIC"/>
</dbReference>
<dbReference type="EMBL" id="JHAC01000030">
    <property type="protein sequence ID" value="EYB67996.1"/>
    <property type="molecule type" value="Genomic_DNA"/>
</dbReference>
<name>A0A016QPT2_9DEIO</name>
<dbReference type="GO" id="GO:0020037">
    <property type="term" value="F:heme binding"/>
    <property type="evidence" value="ECO:0007669"/>
    <property type="project" value="InterPro"/>
</dbReference>
<dbReference type="eggNOG" id="COG2010">
    <property type="taxonomic scope" value="Bacteria"/>
</dbReference>
<evidence type="ECO:0000256" key="4">
    <source>
        <dbReference type="ARBA" id="ARBA00022982"/>
    </source>
</evidence>
<feature type="region of interest" description="Disordered" evidence="7">
    <location>
        <begin position="19"/>
        <end position="128"/>
    </location>
</feature>
<sequence length="243" mass="23453">MVGLGLLALIFSAVAPKGEEASAPAASPAQTAPAQTAAGTGSGPSAAQPSGGQASGSAGAPEAAGTASAGASAGGTGANAGNGASGTDGSPATGTGTAGGTSSGAAGTASEDQAGGTTQAAASEEKQQLQFTSFTGKNGAELYTQACQSCHMPEGRGAQGAGRYPALANNPRTASTPYVVTMILNGNGGMPGFGHYLSDAQIAEIVNYVRDDLNKQTDQVAPADVQKLRPQNPDYMIFGESAG</sequence>
<dbReference type="Proteomes" id="UP000020492">
    <property type="component" value="Unassembled WGS sequence"/>
</dbReference>
<evidence type="ECO:0000313" key="10">
    <source>
        <dbReference type="Proteomes" id="UP000020492"/>
    </source>
</evidence>
<evidence type="ECO:0000313" key="9">
    <source>
        <dbReference type="EMBL" id="EYB67996.1"/>
    </source>
</evidence>
<gene>
    <name evidence="9" type="ORF">DEIPH_ctg030orf0035</name>
</gene>
<keyword evidence="5 6" id="KW-0408">Iron</keyword>
<dbReference type="GO" id="GO:0009055">
    <property type="term" value="F:electron transfer activity"/>
    <property type="evidence" value="ECO:0007669"/>
    <property type="project" value="InterPro"/>
</dbReference>
<keyword evidence="10" id="KW-1185">Reference proteome</keyword>
<dbReference type="STRING" id="1476583.DEIPH_ctg030orf0035"/>
<dbReference type="GO" id="GO:0005506">
    <property type="term" value="F:iron ion binding"/>
    <property type="evidence" value="ECO:0007669"/>
    <property type="project" value="InterPro"/>
</dbReference>
<keyword evidence="4" id="KW-0249">Electron transport</keyword>
<dbReference type="InterPro" id="IPR036909">
    <property type="entry name" value="Cyt_c-like_dom_sf"/>
</dbReference>